<organism evidence="2 3">
    <name type="scientific">Brevinema andersonii</name>
    <dbReference type="NCBI Taxonomy" id="34097"/>
    <lineage>
        <taxon>Bacteria</taxon>
        <taxon>Pseudomonadati</taxon>
        <taxon>Spirochaetota</taxon>
        <taxon>Spirochaetia</taxon>
        <taxon>Brevinematales</taxon>
        <taxon>Brevinemataceae</taxon>
        <taxon>Brevinema</taxon>
    </lineage>
</organism>
<feature type="region of interest" description="Disordered" evidence="1">
    <location>
        <begin position="249"/>
        <end position="268"/>
    </location>
</feature>
<dbReference type="STRING" id="34097.SAMN02745150_01445"/>
<name>A0A1I1FAX4_BREAD</name>
<accession>A0A1I1FAX4</accession>
<dbReference type="PROSITE" id="PS51257">
    <property type="entry name" value="PROKAR_LIPOPROTEIN"/>
    <property type="match status" value="1"/>
</dbReference>
<evidence type="ECO:0000313" key="2">
    <source>
        <dbReference type="EMBL" id="SFB96112.1"/>
    </source>
</evidence>
<gene>
    <name evidence="2" type="ORF">SAMN02745150_01445</name>
</gene>
<proteinExistence type="predicted"/>
<evidence type="ECO:0008006" key="4">
    <source>
        <dbReference type="Google" id="ProtNLM"/>
    </source>
</evidence>
<dbReference type="EMBL" id="FOKY01000029">
    <property type="protein sequence ID" value="SFB96112.1"/>
    <property type="molecule type" value="Genomic_DNA"/>
</dbReference>
<reference evidence="3" key="1">
    <citation type="submission" date="2016-10" db="EMBL/GenBank/DDBJ databases">
        <authorList>
            <person name="Varghese N."/>
            <person name="Submissions S."/>
        </authorList>
    </citation>
    <scope>NUCLEOTIDE SEQUENCE [LARGE SCALE GENOMIC DNA]</scope>
    <source>
        <strain evidence="3">ATCC 43811</strain>
    </source>
</reference>
<dbReference type="AlphaFoldDB" id="A0A1I1FAX4"/>
<keyword evidence="3" id="KW-1185">Reference proteome</keyword>
<feature type="compositionally biased region" description="Acidic residues" evidence="1">
    <location>
        <begin position="257"/>
        <end position="268"/>
    </location>
</feature>
<dbReference type="RefSeq" id="WP_092320130.1">
    <property type="nucleotide sequence ID" value="NZ_FOKY01000029.1"/>
</dbReference>
<evidence type="ECO:0000313" key="3">
    <source>
        <dbReference type="Proteomes" id="UP000240042"/>
    </source>
</evidence>
<protein>
    <recommendedName>
        <fullName evidence="4">Lipoprotein</fullName>
    </recommendedName>
</protein>
<evidence type="ECO:0000256" key="1">
    <source>
        <dbReference type="SAM" id="MobiDB-lite"/>
    </source>
</evidence>
<dbReference type="Proteomes" id="UP000240042">
    <property type="component" value="Unassembled WGS sequence"/>
</dbReference>
<sequence>MLSRYFLPFFVLAMSCSNIGQTEKPVVFVEQLKAVPIWTEKKNFDMDSNVLYKLPVNTNGDIQYYTNIWKFVSSKGPNRAVYMNEEYLSLLGEDGTTLITNGVLTNEFTILIQSNSIILEDSPFSVKELFRSAYEPIDRVFVTNLLSIPMWYPVWSPAQYGADKSVKYSYIRMIVESNGSYYPENFTKDEKSVKDLHWTFVTAKSPTVALYKRTYTDAMPDGKPAPLMEVEVERDQLIWHRNDSGGKYGWPRANERPEDEVIEQDIEE</sequence>